<keyword evidence="1" id="KW-0812">Transmembrane</keyword>
<dbReference type="InterPro" id="IPR013783">
    <property type="entry name" value="Ig-like_fold"/>
</dbReference>
<gene>
    <name evidence="2" type="ORF">US86_C0001G0390</name>
</gene>
<dbReference type="Proteomes" id="UP000034235">
    <property type="component" value="Unassembled WGS sequence"/>
</dbReference>
<evidence type="ECO:0000256" key="1">
    <source>
        <dbReference type="SAM" id="Phobius"/>
    </source>
</evidence>
<dbReference type="Pfam" id="PF13413">
    <property type="entry name" value="HTH_25"/>
    <property type="match status" value="1"/>
</dbReference>
<evidence type="ECO:0000313" key="3">
    <source>
        <dbReference type="Proteomes" id="UP000034235"/>
    </source>
</evidence>
<dbReference type="AlphaFoldDB" id="A0A0G0JIA5"/>
<name>A0A0G0JIA5_9BACT</name>
<dbReference type="PANTHER" id="PTHR34475:SF1">
    <property type="entry name" value="CYTOSKELETON PROTEIN RODZ"/>
    <property type="match status" value="1"/>
</dbReference>
<accession>A0A0G0JIA5</accession>
<keyword evidence="1" id="KW-1133">Transmembrane helix</keyword>
<dbReference type="GO" id="GO:0003677">
    <property type="term" value="F:DNA binding"/>
    <property type="evidence" value="ECO:0007669"/>
    <property type="project" value="InterPro"/>
</dbReference>
<keyword evidence="1" id="KW-0472">Membrane</keyword>
<reference evidence="2 3" key="1">
    <citation type="journal article" date="2015" name="Nature">
        <title>rRNA introns, odd ribosomes, and small enigmatic genomes across a large radiation of phyla.</title>
        <authorList>
            <person name="Brown C.T."/>
            <person name="Hug L.A."/>
            <person name="Thomas B.C."/>
            <person name="Sharon I."/>
            <person name="Castelle C.J."/>
            <person name="Singh A."/>
            <person name="Wilkins M.J."/>
            <person name="Williams K.H."/>
            <person name="Banfield J.F."/>
        </authorList>
    </citation>
    <scope>NUCLEOTIDE SEQUENCE [LARGE SCALE GENOMIC DNA]</scope>
</reference>
<protein>
    <submittedName>
        <fullName evidence="2">Transcriptional regulator, XRE family</fullName>
    </submittedName>
</protein>
<dbReference type="InterPro" id="IPR050400">
    <property type="entry name" value="Bact_Cytoskel_RodZ"/>
</dbReference>
<dbReference type="EMBL" id="LBUP01000001">
    <property type="protein sequence ID" value="KKQ67463.1"/>
    <property type="molecule type" value="Genomic_DNA"/>
</dbReference>
<dbReference type="Pfam" id="PF09136">
    <property type="entry name" value="Glucodextran_B"/>
    <property type="match status" value="1"/>
</dbReference>
<dbReference type="Gene3D" id="1.10.260.40">
    <property type="entry name" value="lambda repressor-like DNA-binding domains"/>
    <property type="match status" value="1"/>
</dbReference>
<evidence type="ECO:0000313" key="2">
    <source>
        <dbReference type="EMBL" id="KKQ67463.1"/>
    </source>
</evidence>
<comment type="caution">
    <text evidence="2">The sequence shown here is derived from an EMBL/GenBank/DDBJ whole genome shotgun (WGS) entry which is preliminary data.</text>
</comment>
<dbReference type="InterPro" id="IPR010982">
    <property type="entry name" value="Lambda_DNA-bd_dom_sf"/>
</dbReference>
<organism evidence="2 3">
    <name type="scientific">Candidatus Daviesbacteria bacterium GW2011_GWA2_38_24</name>
    <dbReference type="NCBI Taxonomy" id="1618422"/>
    <lineage>
        <taxon>Bacteria</taxon>
        <taxon>Candidatus Daviesiibacteriota</taxon>
    </lineage>
</organism>
<feature type="transmembrane region" description="Helical" evidence="1">
    <location>
        <begin position="104"/>
        <end position="123"/>
    </location>
</feature>
<sequence length="212" mass="24376">MRTVGRIFRETREAKLYTLEQVEKHTKIRKELLEALEADDYTKLPPSTFIQGFIKNYAKFLNLNADKLLAIFRRDFESKKHPPIVLDSLANPVKETKFRLTPSVVLSVVVGLVVFSFFVYLWFEYRQYVGAPPLEVVSPSDQQTVEIPQIVVEGKTDPEMKVKVNEQEVGTDTEGKFSEEIKLSSWTNTVIITVTNKFGRTAKVERTVFVKK</sequence>
<dbReference type="PANTHER" id="PTHR34475">
    <property type="match status" value="1"/>
</dbReference>
<dbReference type="Gene3D" id="2.60.40.10">
    <property type="entry name" value="Immunoglobulins"/>
    <property type="match status" value="1"/>
</dbReference>
<proteinExistence type="predicted"/>